<dbReference type="InterPro" id="IPR029759">
    <property type="entry name" value="GPX_AS"/>
</dbReference>
<dbReference type="GO" id="GO:0034599">
    <property type="term" value="P:cellular response to oxidative stress"/>
    <property type="evidence" value="ECO:0007669"/>
    <property type="project" value="TreeGrafter"/>
</dbReference>
<dbReference type="EMBL" id="RZGR01000026">
    <property type="protein sequence ID" value="RUQ84483.1"/>
    <property type="molecule type" value="Genomic_DNA"/>
</dbReference>
<proteinExistence type="inferred from homology"/>
<dbReference type="PROSITE" id="PS51355">
    <property type="entry name" value="GLUTATHIONE_PEROXID_3"/>
    <property type="match status" value="1"/>
</dbReference>
<comment type="similarity">
    <text evidence="1 5">Belongs to the glutathione peroxidase family.</text>
</comment>
<feature type="active site" evidence="4">
    <location>
        <position position="37"/>
    </location>
</feature>
<dbReference type="PROSITE" id="PS00763">
    <property type="entry name" value="GLUTATHIONE_PEROXID_2"/>
    <property type="match status" value="1"/>
</dbReference>
<dbReference type="InterPro" id="IPR036249">
    <property type="entry name" value="Thioredoxin-like_sf"/>
</dbReference>
<evidence type="ECO:0000256" key="4">
    <source>
        <dbReference type="PIRSR" id="PIRSR000303-1"/>
    </source>
</evidence>
<evidence type="ECO:0000313" key="7">
    <source>
        <dbReference type="Proteomes" id="UP000288012"/>
    </source>
</evidence>
<sequence length="159" mass="18262">MAEGLYEIPVTTVTGETSTLDDYRGKVLLIVNVASRCGFTPQYAELETLYQKYKDRGFVILGFPSNQFLQQEPGSNEEIKAFAESCYRVTFPLFAKIDVKGAQQAPLYAYLKQHIEKKPWKFIPWNFTKILVDTKGHVLKRYLPTTSFKKIEQDLAKLL</sequence>
<dbReference type="InterPro" id="IPR029760">
    <property type="entry name" value="GPX_CS"/>
</dbReference>
<dbReference type="PANTHER" id="PTHR11592:SF78">
    <property type="entry name" value="GLUTATHIONE PEROXIDASE"/>
    <property type="match status" value="1"/>
</dbReference>
<evidence type="ECO:0000256" key="5">
    <source>
        <dbReference type="RuleBase" id="RU000499"/>
    </source>
</evidence>
<dbReference type="PANTHER" id="PTHR11592">
    <property type="entry name" value="GLUTATHIONE PEROXIDASE"/>
    <property type="match status" value="1"/>
</dbReference>
<name>A0A3S0VML2_9GAMM</name>
<dbReference type="Gene3D" id="3.40.30.10">
    <property type="entry name" value="Glutaredoxin"/>
    <property type="match status" value="1"/>
</dbReference>
<dbReference type="PROSITE" id="PS00460">
    <property type="entry name" value="GLUTATHIONE_PEROXID_1"/>
    <property type="match status" value="1"/>
</dbReference>
<dbReference type="SUPFAM" id="SSF52833">
    <property type="entry name" value="Thioredoxin-like"/>
    <property type="match status" value="1"/>
</dbReference>
<dbReference type="PRINTS" id="PR01011">
    <property type="entry name" value="GLUTPROXDASE"/>
</dbReference>
<dbReference type="PIRSF" id="PIRSF000303">
    <property type="entry name" value="Glutathion_perox"/>
    <property type="match status" value="1"/>
</dbReference>
<comment type="caution">
    <text evidence="6">The sequence shown here is derived from an EMBL/GenBank/DDBJ whole genome shotgun (WGS) entry which is preliminary data.</text>
</comment>
<dbReference type="FunFam" id="3.40.30.10:FF:000010">
    <property type="entry name" value="Glutathione peroxidase"/>
    <property type="match status" value="1"/>
</dbReference>
<protein>
    <recommendedName>
        <fullName evidence="5">Glutathione peroxidase</fullName>
    </recommendedName>
</protein>
<dbReference type="InterPro" id="IPR000889">
    <property type="entry name" value="Glutathione_peroxidase"/>
</dbReference>
<accession>A0A3S0VML2</accession>
<dbReference type="GO" id="GO:0004601">
    <property type="term" value="F:peroxidase activity"/>
    <property type="evidence" value="ECO:0007669"/>
    <property type="project" value="UniProtKB-KW"/>
</dbReference>
<gene>
    <name evidence="6" type="ORF">EKM59_08530</name>
</gene>
<dbReference type="Pfam" id="PF00255">
    <property type="entry name" value="GSHPx"/>
    <property type="match status" value="1"/>
</dbReference>
<evidence type="ECO:0000256" key="3">
    <source>
        <dbReference type="ARBA" id="ARBA00023002"/>
    </source>
</evidence>
<keyword evidence="2 5" id="KW-0575">Peroxidase</keyword>
<reference evidence="6 7" key="1">
    <citation type="submission" date="2018-12" db="EMBL/GenBank/DDBJ databases">
        <title>Legionella sp,whole genome shotgun sequence.</title>
        <authorList>
            <person name="Wu H."/>
        </authorList>
    </citation>
    <scope>NUCLEOTIDE SEQUENCE [LARGE SCALE GENOMIC DNA]</scope>
    <source>
        <strain evidence="7">km714</strain>
    </source>
</reference>
<keyword evidence="7" id="KW-1185">Reference proteome</keyword>
<evidence type="ECO:0000313" key="6">
    <source>
        <dbReference type="EMBL" id="RUQ84483.1"/>
    </source>
</evidence>
<dbReference type="AlphaFoldDB" id="A0A3S0VML2"/>
<evidence type="ECO:0000256" key="2">
    <source>
        <dbReference type="ARBA" id="ARBA00022559"/>
    </source>
</evidence>
<organism evidence="6 7">
    <name type="scientific">Legionella septentrionalis</name>
    <dbReference type="NCBI Taxonomy" id="2498109"/>
    <lineage>
        <taxon>Bacteria</taxon>
        <taxon>Pseudomonadati</taxon>
        <taxon>Pseudomonadota</taxon>
        <taxon>Gammaproteobacteria</taxon>
        <taxon>Legionellales</taxon>
        <taxon>Legionellaceae</taxon>
        <taxon>Legionella</taxon>
    </lineage>
</organism>
<keyword evidence="3 5" id="KW-0560">Oxidoreductase</keyword>
<dbReference type="CDD" id="cd00340">
    <property type="entry name" value="GSH_Peroxidase"/>
    <property type="match status" value="1"/>
</dbReference>
<evidence type="ECO:0000256" key="1">
    <source>
        <dbReference type="ARBA" id="ARBA00006926"/>
    </source>
</evidence>
<dbReference type="RefSeq" id="WP_126954443.1">
    <property type="nucleotide sequence ID" value="NZ_RZGR01000026.1"/>
</dbReference>
<dbReference type="Proteomes" id="UP000288012">
    <property type="component" value="Unassembled WGS sequence"/>
</dbReference>